<organism evidence="2 3">
    <name type="scientific">Crassostrea virginica</name>
    <name type="common">Eastern oyster</name>
    <dbReference type="NCBI Taxonomy" id="6565"/>
    <lineage>
        <taxon>Eukaryota</taxon>
        <taxon>Metazoa</taxon>
        <taxon>Spiralia</taxon>
        <taxon>Lophotrochozoa</taxon>
        <taxon>Mollusca</taxon>
        <taxon>Bivalvia</taxon>
        <taxon>Autobranchia</taxon>
        <taxon>Pteriomorphia</taxon>
        <taxon>Ostreida</taxon>
        <taxon>Ostreoidea</taxon>
        <taxon>Ostreidae</taxon>
        <taxon>Crassostrea</taxon>
    </lineage>
</organism>
<reference evidence="2" key="1">
    <citation type="submission" date="2024-06" db="UniProtKB">
        <authorList>
            <consortium name="RefSeq"/>
        </authorList>
    </citation>
    <scope>NUCLEOTIDE SEQUENCE [LARGE SCALE GENOMIC DNA]</scope>
</reference>
<feature type="signal peptide" evidence="1">
    <location>
        <begin position="1"/>
        <end position="21"/>
    </location>
</feature>
<reference evidence="3" key="2">
    <citation type="submission" date="2025-08" db="UniProtKB">
        <authorList>
            <consortium name="RefSeq"/>
        </authorList>
    </citation>
    <scope>IDENTIFICATION</scope>
    <source>
        <tissue evidence="3">Whole sample</tissue>
    </source>
</reference>
<gene>
    <name evidence="3" type="primary">LOC111119622</name>
</gene>
<sequence>MLAKLLIALSVVYLAALTAEAALSRMAQPANSRKSFGSQFLDQTLSRRGSRGRKPVTPKQCEASGHAEIVKPEDFITPNWTEEQQRRVLENVRMNQEEWNRLMAFNQYYDPLDYSEYGYYKKGSYEFGCKDVCIQKRIPVLGAFLTIENHDGTNNTHPCYVAPTQKLWYTTCGEKLPAMTVKMSPAYQCLPDMIQEREVIMYCPDIVPQCRTRTFALPQACVLQEVKCVGSIPKTNAFSRFLAQNQRTLRQG</sequence>
<dbReference type="AlphaFoldDB" id="A0A8B8CIW5"/>
<accession>A0A8B8CIW5</accession>
<name>A0A8B8CIW5_CRAVI</name>
<evidence type="ECO:0000313" key="2">
    <source>
        <dbReference type="Proteomes" id="UP000694844"/>
    </source>
</evidence>
<dbReference type="Proteomes" id="UP000694844">
    <property type="component" value="Chromosome 1"/>
</dbReference>
<keyword evidence="1" id="KW-0732">Signal</keyword>
<dbReference type="OrthoDB" id="6112159at2759"/>
<evidence type="ECO:0000256" key="1">
    <source>
        <dbReference type="SAM" id="SignalP"/>
    </source>
</evidence>
<dbReference type="RefSeq" id="XP_022315690.1">
    <property type="nucleotide sequence ID" value="XM_022459982.1"/>
</dbReference>
<feature type="chain" id="PRO_5034782355" evidence="1">
    <location>
        <begin position="22"/>
        <end position="252"/>
    </location>
</feature>
<proteinExistence type="predicted"/>
<evidence type="ECO:0000313" key="3">
    <source>
        <dbReference type="RefSeq" id="XP_022315690.1"/>
    </source>
</evidence>
<keyword evidence="2" id="KW-1185">Reference proteome</keyword>
<protein>
    <submittedName>
        <fullName evidence="3">Uncharacterized protein LOC111119622</fullName>
    </submittedName>
</protein>
<dbReference type="KEGG" id="cvn:111119622"/>
<dbReference type="GeneID" id="111119622"/>